<name>A0A8H7HNF3_9AGAM</name>
<dbReference type="InterPro" id="IPR028098">
    <property type="entry name" value="Glyco_trans_4-like_N"/>
</dbReference>
<gene>
    <name evidence="22" type="ORF">RHS03_07221</name>
</gene>
<sequence length="1737" mass="191874">MNNYSKVLVGSLALALANIPVADARSCYYDRLGRYRCRGGLSRAARIGMGVAIAIAGLLVLALVCCFVMLRRRRARQANGGGFVPAGSGPIHHDKPPQQPGGYQTYPGNSDYQNETGHGYGSPDYPVNGPQFPTPSYQGNGGGYAPPNGPPPTHYAPPSGPPPANSDLATLYDWSSNYVKMKIHKELFALQRRSRQVRPVMATLSRYISSTGGTLKPATAAQSSTAEQRFQPPLSFSRDIPVGSELSRGPNVAAALKGIRSVGLPHVASSERKVSVGWSNTVTSHFHHIWLRDHCRCADCLHPVTKQRLVNTFEIPPDVQPTRVESRPNGLEVTWTESPRHVSTYPWEWLSRSSYDPPMRHSFALHNGSKTLWGSTIQQSPPTVSYEEVMRNDAGVYKWLQKIDEFGFCFVSGVPPNPKDTESLTRRIAFIHGGFWDFTSDLKHGDTAYTNLALGAHTDTTYLSDPCGLQLFHLLSHEGAGGQTLLVDGFYAAAKLREKYPSHYELLTEIKISAHAAGDADSLYIPDEPFSILKKGINGELMGIRYNNDDRSALKYIDPVLVDDWYDALRSWNRCLTSSDAELWVQLTAGTAVVVDNHRVLHGRSAFTGVVALNSNVLKFGLSRGAVYCLGGSHVIAARAKLPEHDWCDQCLLYSTLHIPMAKRDKDAENTELSNCIENFLPKVDGVTRCLAQLLNHLKNEGHEVIILGPEVNMLTYETYPIIGTVGIPLMLYPDLKLNFLRPKFLQSIQEFEPDVIHVVDPIWLGPQVLHALQSGWCGPRWASPNAPIVASFHTNLPTKVCLAVWAKVHGAYNVEVDSAYPFSMSVNRLPDVLDSGDADAQGAHKRCPALRGEWGIKNSPGRSDPWTNKNVYPLTPPPSPVPSENNSHAYQSEQCVILYAGRLSYEKNLHFLIESYGHLLDMLGGSTALPLFIFVGEGPARASLEDLCRCKGIPAHFTGHLSGEQLTKCYASADIFAFPSYTETFGQVILEALASGLPVVGLDADGTRDLVQHERTGLLLQHRPNHLDSSLTNWSDQFYPGTKRFQVLSRQYAALLHRLVCNATLRSVMGGCASASTPVGRSWSAAMECMVECYREAIVSSDPESIDYYKGGLMSTGMVHHQKLVRNGGIKDWSSGLTSAGCVKRQGERESPHYERPSLESSRGRNELVIVPGDAPHSSCKASDAYLRRQSVHVDTLRVLLRHAGTGVINDTQRPRIGLVRVAAMRYLSGFTLAAGLALTAVAQHREQSPLQLNPNFARPGLQLNLTAYGSNVQHLELSSLSAEDFSVLGHQAFPSHQVRVKRVKDFCDPTVRMYSGYLDVDYGAKHLFFYFFESRNDPDSDPVLMWINGGPGCSSSLGLFMELGPCSIRGPLQSGSNGTDWNPYSWNNKANLFFLDQKYSLGVGFSYADYGETVSTTEDAAKNVQAFVTIFFETFSKFKGSPQREFHMSGESYGGRYLPVFASEIVDQNSRAEAGGFEPINLKSVLIGNGLTDFKTMWEGYYDIQCKNLSVVPFQDIKTCVTMKQQLHRCLKMYQKDCVEQTDPVACSLAAGFCNEALSLPYQATGRNPYDMTKPEELQSSLCYPITEHINTFLDRPETRKALGVHPSIGNYTGCSRDVGVRFSASLDHFHSNQWYVAGLLERGIKVLVYVGTYDWICNWVGNQKWVMALDWTGSAEFTAQKDRKWVVDSQVAGFTRSANGLTFATVDAAGHMVPYDKPKEALAMLSRWLEGKDL</sequence>
<reference evidence="22" key="1">
    <citation type="submission" date="2020-09" db="EMBL/GenBank/DDBJ databases">
        <title>Comparative genome analyses of four rice-infecting Rhizoctonia solani isolates reveal extensive enrichment of homogalacturonan modification genes.</title>
        <authorList>
            <person name="Lee D.-Y."/>
            <person name="Jeon J."/>
            <person name="Kim K.-T."/>
            <person name="Cheong K."/>
            <person name="Song H."/>
            <person name="Choi G."/>
            <person name="Ko J."/>
            <person name="Opiyo S.O."/>
            <person name="Zuo S."/>
            <person name="Madhav S."/>
            <person name="Lee Y.-H."/>
            <person name="Wang G.-L."/>
        </authorList>
    </citation>
    <scope>NUCLEOTIDE SEQUENCE</scope>
    <source>
        <strain evidence="22">AG1-IA WGL</strain>
    </source>
</reference>
<dbReference type="GO" id="GO:0016757">
    <property type="term" value="F:glycosyltransferase activity"/>
    <property type="evidence" value="ECO:0007669"/>
    <property type="project" value="UniProtKB-KW"/>
</dbReference>
<evidence type="ECO:0000259" key="20">
    <source>
        <dbReference type="Pfam" id="PF06155"/>
    </source>
</evidence>
<dbReference type="InterPro" id="IPR001563">
    <property type="entry name" value="Peptidase_S10"/>
</dbReference>
<evidence type="ECO:0000256" key="12">
    <source>
        <dbReference type="ARBA" id="ARBA00023002"/>
    </source>
</evidence>
<dbReference type="Proteomes" id="UP000602905">
    <property type="component" value="Unassembled WGS sequence"/>
</dbReference>
<dbReference type="InterPro" id="IPR012776">
    <property type="entry name" value="Trimethyllysine_dOase"/>
</dbReference>
<dbReference type="EMBL" id="JACYCD010000239">
    <property type="protein sequence ID" value="KAF8699123.1"/>
    <property type="molecule type" value="Genomic_DNA"/>
</dbReference>
<dbReference type="CDD" id="cd00250">
    <property type="entry name" value="CAS_like"/>
    <property type="match status" value="1"/>
</dbReference>
<evidence type="ECO:0000256" key="17">
    <source>
        <dbReference type="SAM" id="SignalP"/>
    </source>
</evidence>
<dbReference type="SUPFAM" id="SSF53756">
    <property type="entry name" value="UDP-Glycosyltransferase/glycogen phosphorylase"/>
    <property type="match status" value="1"/>
</dbReference>
<dbReference type="Pfam" id="PF13439">
    <property type="entry name" value="Glyco_transf_4"/>
    <property type="match status" value="1"/>
</dbReference>
<dbReference type="InterPro" id="IPR029058">
    <property type="entry name" value="AB_hydrolase_fold"/>
</dbReference>
<dbReference type="InterPro" id="IPR001296">
    <property type="entry name" value="Glyco_trans_1"/>
</dbReference>
<evidence type="ECO:0000313" key="23">
    <source>
        <dbReference type="Proteomes" id="UP000602905"/>
    </source>
</evidence>
<accession>A0A8H7HNF3</accession>
<comment type="similarity">
    <text evidence="3">Belongs to the gamma-BBH/TMLD family.</text>
</comment>
<dbReference type="Pfam" id="PF06155">
    <property type="entry name" value="GBBH-like_N"/>
    <property type="match status" value="1"/>
</dbReference>
<keyword evidence="10" id="KW-0124">Carnitine biosynthesis</keyword>
<evidence type="ECO:0000256" key="7">
    <source>
        <dbReference type="ARBA" id="ARBA00022676"/>
    </source>
</evidence>
<feature type="compositionally biased region" description="Pro residues" evidence="15">
    <location>
        <begin position="147"/>
        <end position="164"/>
    </location>
</feature>
<keyword evidence="7" id="KW-0328">Glycosyltransferase</keyword>
<dbReference type="Gene3D" id="3.40.50.1820">
    <property type="entry name" value="alpha/beta hydrolase"/>
    <property type="match status" value="1"/>
</dbReference>
<dbReference type="Gene3D" id="3.60.130.10">
    <property type="entry name" value="Clavaminate synthase-like"/>
    <property type="match status" value="1"/>
</dbReference>
<keyword evidence="16" id="KW-0812">Transmembrane</keyword>
<evidence type="ECO:0000256" key="11">
    <source>
        <dbReference type="ARBA" id="ARBA00022964"/>
    </source>
</evidence>
<dbReference type="InterPro" id="IPR050194">
    <property type="entry name" value="Glycosyltransferase_grp1"/>
</dbReference>
<dbReference type="InterPro" id="IPR038492">
    <property type="entry name" value="GBBH-like_N_sf"/>
</dbReference>
<dbReference type="Gene3D" id="3.40.50.2000">
    <property type="entry name" value="Glycogen Phosphorylase B"/>
    <property type="match status" value="2"/>
</dbReference>
<keyword evidence="16" id="KW-1133">Transmembrane helix</keyword>
<feature type="region of interest" description="Disordered" evidence="15">
    <location>
        <begin position="1143"/>
        <end position="1167"/>
    </location>
</feature>
<keyword evidence="12" id="KW-0560">Oxidoreductase</keyword>
<evidence type="ECO:0000256" key="16">
    <source>
        <dbReference type="SAM" id="Phobius"/>
    </source>
</evidence>
<dbReference type="GO" id="GO:0045329">
    <property type="term" value="P:carnitine biosynthetic process"/>
    <property type="evidence" value="ECO:0007669"/>
    <property type="project" value="UniProtKB-UniPathway"/>
</dbReference>
<dbReference type="NCBIfam" id="TIGR02410">
    <property type="entry name" value="carnitine_TMLD"/>
    <property type="match status" value="1"/>
</dbReference>
<dbReference type="FunFam" id="3.60.130.10:FF:000001">
    <property type="entry name" value="Trimethyllysine dioxygenase, mitochondrial"/>
    <property type="match status" value="1"/>
</dbReference>
<evidence type="ECO:0000259" key="21">
    <source>
        <dbReference type="Pfam" id="PF13439"/>
    </source>
</evidence>
<dbReference type="GO" id="GO:0004185">
    <property type="term" value="F:serine-type carboxypeptidase activity"/>
    <property type="evidence" value="ECO:0007669"/>
    <property type="project" value="InterPro"/>
</dbReference>
<keyword evidence="16" id="KW-0472">Membrane</keyword>
<dbReference type="Pfam" id="PF02668">
    <property type="entry name" value="TauD"/>
    <property type="match status" value="1"/>
</dbReference>
<dbReference type="PROSITE" id="PS00131">
    <property type="entry name" value="CARBOXYPEPT_SER_SER"/>
    <property type="match status" value="1"/>
</dbReference>
<comment type="cofactor">
    <cofactor evidence="1">
        <name>Fe(2+)</name>
        <dbReference type="ChEBI" id="CHEBI:29033"/>
    </cofactor>
</comment>
<evidence type="ECO:0000256" key="15">
    <source>
        <dbReference type="SAM" id="MobiDB-lite"/>
    </source>
</evidence>
<dbReference type="SUPFAM" id="SSF51197">
    <property type="entry name" value="Clavaminate synthase-like"/>
    <property type="match status" value="1"/>
</dbReference>
<dbReference type="GO" id="GO:0050353">
    <property type="term" value="F:trimethyllysine dioxygenase activity"/>
    <property type="evidence" value="ECO:0007669"/>
    <property type="project" value="InterPro"/>
</dbReference>
<dbReference type="FunFam" id="3.40.50.1820:FF:000226">
    <property type="entry name" value="Carboxypeptidase"/>
    <property type="match status" value="1"/>
</dbReference>
<dbReference type="InterPro" id="IPR003819">
    <property type="entry name" value="TauD/TfdA-like"/>
</dbReference>
<dbReference type="InterPro" id="IPR042098">
    <property type="entry name" value="TauD-like_sf"/>
</dbReference>
<feature type="transmembrane region" description="Helical" evidence="16">
    <location>
        <begin position="48"/>
        <end position="70"/>
    </location>
</feature>
<keyword evidence="13" id="KW-0408">Iron</keyword>
<evidence type="ECO:0000256" key="2">
    <source>
        <dbReference type="ARBA" id="ARBA00001961"/>
    </source>
</evidence>
<comment type="cofactor">
    <cofactor evidence="2">
        <name>L-ascorbate</name>
        <dbReference type="ChEBI" id="CHEBI:38290"/>
    </cofactor>
</comment>
<evidence type="ECO:0000256" key="6">
    <source>
        <dbReference type="ARBA" id="ARBA00022670"/>
    </source>
</evidence>
<dbReference type="PRINTS" id="PR00724">
    <property type="entry name" value="CRBOXYPTASEC"/>
</dbReference>
<feature type="domain" description="Glycosyltransferase subfamily 4-like N-terminal" evidence="21">
    <location>
        <begin position="684"/>
        <end position="798"/>
    </location>
</feature>
<feature type="domain" description="Gamma-butyrobetaine hydroxylase-like N-terminal" evidence="20">
    <location>
        <begin position="269"/>
        <end position="350"/>
    </location>
</feature>
<evidence type="ECO:0000256" key="13">
    <source>
        <dbReference type="ARBA" id="ARBA00023004"/>
    </source>
</evidence>
<comment type="similarity">
    <text evidence="4">Belongs to the peptidase S10 family.</text>
</comment>
<evidence type="ECO:0000256" key="1">
    <source>
        <dbReference type="ARBA" id="ARBA00001954"/>
    </source>
</evidence>
<dbReference type="PANTHER" id="PTHR45947:SF3">
    <property type="entry name" value="SULFOQUINOVOSYL TRANSFERASE SQD2"/>
    <property type="match status" value="1"/>
</dbReference>
<dbReference type="UniPathway" id="UPA00118"/>
<keyword evidence="17" id="KW-0732">Signal</keyword>
<feature type="non-terminal residue" evidence="22">
    <location>
        <position position="1737"/>
    </location>
</feature>
<dbReference type="Gene3D" id="1.10.287.410">
    <property type="match status" value="1"/>
</dbReference>
<keyword evidence="8" id="KW-0479">Metal-binding</keyword>
<dbReference type="Pfam" id="PF00534">
    <property type="entry name" value="Glycos_transf_1"/>
    <property type="match status" value="1"/>
</dbReference>
<feature type="domain" description="TauD/TfdA-like" evidence="19">
    <location>
        <begin position="379"/>
        <end position="609"/>
    </location>
</feature>
<keyword evidence="9" id="KW-0378">Hydrolase</keyword>
<evidence type="ECO:0000256" key="10">
    <source>
        <dbReference type="ARBA" id="ARBA00022873"/>
    </source>
</evidence>
<feature type="domain" description="Glycosyl transferase family 1" evidence="18">
    <location>
        <begin position="888"/>
        <end position="1024"/>
    </location>
</feature>
<evidence type="ECO:0000256" key="3">
    <source>
        <dbReference type="ARBA" id="ARBA00008654"/>
    </source>
</evidence>
<evidence type="ECO:0000256" key="5">
    <source>
        <dbReference type="ARBA" id="ARBA00022645"/>
    </source>
</evidence>
<feature type="compositionally biased region" description="Basic and acidic residues" evidence="15">
    <location>
        <begin position="1146"/>
        <end position="1167"/>
    </location>
</feature>
<feature type="region of interest" description="Disordered" evidence="15">
    <location>
        <begin position="81"/>
        <end position="164"/>
    </location>
</feature>
<comment type="caution">
    <text evidence="22">The sequence shown here is derived from an EMBL/GenBank/DDBJ whole genome shotgun (WGS) entry which is preliminary data.</text>
</comment>
<feature type="chain" id="PRO_5036498302" evidence="17">
    <location>
        <begin position="25"/>
        <end position="1737"/>
    </location>
</feature>
<evidence type="ECO:0000256" key="9">
    <source>
        <dbReference type="ARBA" id="ARBA00022801"/>
    </source>
</evidence>
<proteinExistence type="inferred from homology"/>
<dbReference type="InterPro" id="IPR010376">
    <property type="entry name" value="GBBH-like_N"/>
</dbReference>
<protein>
    <submittedName>
        <fullName evidence="22">Serine carboxypeptidase</fullName>
    </submittedName>
</protein>
<dbReference type="Pfam" id="PF00450">
    <property type="entry name" value="Peptidase_S10"/>
    <property type="match status" value="1"/>
</dbReference>
<evidence type="ECO:0000256" key="14">
    <source>
        <dbReference type="ARBA" id="ARBA00023180"/>
    </source>
</evidence>
<evidence type="ECO:0000259" key="18">
    <source>
        <dbReference type="Pfam" id="PF00534"/>
    </source>
</evidence>
<evidence type="ECO:0000256" key="8">
    <source>
        <dbReference type="ARBA" id="ARBA00022723"/>
    </source>
</evidence>
<dbReference type="PANTHER" id="PTHR45947">
    <property type="entry name" value="SULFOQUINOVOSYL TRANSFERASE SQD2"/>
    <property type="match status" value="1"/>
</dbReference>
<evidence type="ECO:0000313" key="22">
    <source>
        <dbReference type="EMBL" id="KAF8699123.1"/>
    </source>
</evidence>
<evidence type="ECO:0000256" key="4">
    <source>
        <dbReference type="ARBA" id="ARBA00009431"/>
    </source>
</evidence>
<dbReference type="InterPro" id="IPR018202">
    <property type="entry name" value="Ser_caboxypep_ser_AS"/>
</dbReference>
<organism evidence="22 23">
    <name type="scientific">Rhizoctonia solani</name>
    <dbReference type="NCBI Taxonomy" id="456999"/>
    <lineage>
        <taxon>Eukaryota</taxon>
        <taxon>Fungi</taxon>
        <taxon>Dikarya</taxon>
        <taxon>Basidiomycota</taxon>
        <taxon>Agaricomycotina</taxon>
        <taxon>Agaricomycetes</taxon>
        <taxon>Cantharellales</taxon>
        <taxon>Ceratobasidiaceae</taxon>
        <taxon>Rhizoctonia</taxon>
    </lineage>
</organism>
<dbReference type="Gene3D" id="3.30.2020.30">
    <property type="match status" value="1"/>
</dbReference>
<dbReference type="OrthoDB" id="443318at2759"/>
<keyword evidence="6" id="KW-0645">Protease</keyword>
<dbReference type="SUPFAM" id="SSF53474">
    <property type="entry name" value="alpha/beta-Hydrolases"/>
    <property type="match status" value="1"/>
</dbReference>
<dbReference type="FunFam" id="3.30.2020.30:FF:000002">
    <property type="entry name" value="Putative gamma-butyrobetaine dioxygenase"/>
    <property type="match status" value="1"/>
</dbReference>
<feature type="signal peptide" evidence="17">
    <location>
        <begin position="1"/>
        <end position="24"/>
    </location>
</feature>
<keyword evidence="5 22" id="KW-0121">Carboxypeptidase</keyword>
<evidence type="ECO:0000259" key="19">
    <source>
        <dbReference type="Pfam" id="PF02668"/>
    </source>
</evidence>
<dbReference type="GO" id="GO:0006508">
    <property type="term" value="P:proteolysis"/>
    <property type="evidence" value="ECO:0007669"/>
    <property type="project" value="UniProtKB-KW"/>
</dbReference>
<keyword evidence="7" id="KW-0808">Transferase</keyword>
<keyword evidence="14" id="KW-0325">Glycoprotein</keyword>
<dbReference type="GO" id="GO:0005506">
    <property type="term" value="F:iron ion binding"/>
    <property type="evidence" value="ECO:0007669"/>
    <property type="project" value="InterPro"/>
</dbReference>
<keyword evidence="11" id="KW-0223">Dioxygenase</keyword>